<proteinExistence type="predicted"/>
<dbReference type="RefSeq" id="WP_167703101.1">
    <property type="nucleotide sequence ID" value="NZ_CP118168.1"/>
</dbReference>
<feature type="transmembrane region" description="Helical" evidence="1">
    <location>
        <begin position="104"/>
        <end position="122"/>
    </location>
</feature>
<feature type="transmembrane region" description="Helical" evidence="1">
    <location>
        <begin position="21"/>
        <end position="42"/>
    </location>
</feature>
<keyword evidence="1" id="KW-1133">Transmembrane helix</keyword>
<reference evidence="2" key="1">
    <citation type="submission" date="2020-03" db="EMBL/GenBank/DDBJ databases">
        <title>Spirochaetal bacteria isolated from arthropods constitute a novel genus Entomospira genus novum within the order Spirochaetales.</title>
        <authorList>
            <person name="Grana-Miraglia L."/>
            <person name="Sikutova S."/>
            <person name="Fingerle V."/>
            <person name="Sing A."/>
            <person name="Castillo-Ramirez S."/>
            <person name="Margos G."/>
            <person name="Rudolf I."/>
        </authorList>
    </citation>
    <scope>NUCLEOTIDE SEQUENCE</scope>
    <source>
        <strain evidence="2">BR208</strain>
    </source>
</reference>
<sequence length="123" mass="14311">MEQNDANIAKKRRNYHRIKRILVISGIIIGIMIVIFTGREMYTTMVLRKDSELMLNRLGLILLFAKIWMVLHLLNSRNGVKSGVIDVMQASNDTFKDKSKYLKINKIAIVLLVLMIIRQIIWL</sequence>
<comment type="caution">
    <text evidence="2">The sequence shown here is derived from an EMBL/GenBank/DDBJ whole genome shotgun (WGS) entry which is preliminary data.</text>
</comment>
<accession>A0A968GCM9</accession>
<name>A0A968GCM9_9SPIO</name>
<dbReference type="AlphaFoldDB" id="A0A968GCM9"/>
<evidence type="ECO:0000313" key="3">
    <source>
        <dbReference type="Proteomes" id="UP000752013"/>
    </source>
</evidence>
<protein>
    <submittedName>
        <fullName evidence="2">Uncharacterized protein</fullName>
    </submittedName>
</protein>
<keyword evidence="1" id="KW-0812">Transmembrane</keyword>
<evidence type="ECO:0000256" key="1">
    <source>
        <dbReference type="SAM" id="Phobius"/>
    </source>
</evidence>
<gene>
    <name evidence="2" type="ORF">HCT46_01725</name>
</gene>
<dbReference type="Proteomes" id="UP000752013">
    <property type="component" value="Unassembled WGS sequence"/>
</dbReference>
<feature type="transmembrane region" description="Helical" evidence="1">
    <location>
        <begin position="54"/>
        <end position="74"/>
    </location>
</feature>
<organism evidence="2 3">
    <name type="scientific">Entomospira nematocerorum</name>
    <dbReference type="NCBI Taxonomy" id="2719987"/>
    <lineage>
        <taxon>Bacteria</taxon>
        <taxon>Pseudomonadati</taxon>
        <taxon>Spirochaetota</taxon>
        <taxon>Spirochaetia</taxon>
        <taxon>Spirochaetales</taxon>
        <taxon>Spirochaetaceae</taxon>
        <taxon>Entomospira</taxon>
    </lineage>
</organism>
<evidence type="ECO:0000313" key="2">
    <source>
        <dbReference type="EMBL" id="NIZ46647.1"/>
    </source>
</evidence>
<dbReference type="EMBL" id="JAATLK010000001">
    <property type="protein sequence ID" value="NIZ46647.1"/>
    <property type="molecule type" value="Genomic_DNA"/>
</dbReference>
<keyword evidence="3" id="KW-1185">Reference proteome</keyword>
<keyword evidence="1" id="KW-0472">Membrane</keyword>